<dbReference type="InterPro" id="IPR022791">
    <property type="entry name" value="L-PG_synthase/AglD"/>
</dbReference>
<organism evidence="7 8">
    <name type="scientific">Amycolatopsis bartoniae</name>
    <dbReference type="NCBI Taxonomy" id="941986"/>
    <lineage>
        <taxon>Bacteria</taxon>
        <taxon>Bacillati</taxon>
        <taxon>Actinomycetota</taxon>
        <taxon>Actinomycetes</taxon>
        <taxon>Pseudonocardiales</taxon>
        <taxon>Pseudonocardiaceae</taxon>
        <taxon>Amycolatopsis</taxon>
    </lineage>
</organism>
<comment type="caution">
    <text evidence="7">The sequence shown here is derived from an EMBL/GenBank/DDBJ whole genome shotgun (WGS) entry which is preliminary data.</text>
</comment>
<evidence type="ECO:0000256" key="2">
    <source>
        <dbReference type="ARBA" id="ARBA00022475"/>
    </source>
</evidence>
<reference evidence="7" key="2">
    <citation type="submission" date="2020-09" db="EMBL/GenBank/DDBJ databases">
        <authorList>
            <person name="Sun Q."/>
            <person name="Zhou Y."/>
        </authorList>
    </citation>
    <scope>NUCLEOTIDE SEQUENCE</scope>
    <source>
        <strain evidence="7">CGMCC 4.7679</strain>
    </source>
</reference>
<dbReference type="PANTHER" id="PTHR40277">
    <property type="entry name" value="BLL5419 PROTEIN"/>
    <property type="match status" value="1"/>
</dbReference>
<proteinExistence type="predicted"/>
<evidence type="ECO:0000256" key="6">
    <source>
        <dbReference type="SAM" id="Phobius"/>
    </source>
</evidence>
<evidence type="ECO:0000256" key="5">
    <source>
        <dbReference type="ARBA" id="ARBA00023136"/>
    </source>
</evidence>
<comment type="subcellular location">
    <subcellularLocation>
        <location evidence="1">Cell membrane</location>
        <topology evidence="1">Multi-pass membrane protein</topology>
    </subcellularLocation>
</comment>
<keyword evidence="5 6" id="KW-0472">Membrane</keyword>
<accession>A0A8H9M7F0</accession>
<reference evidence="7" key="1">
    <citation type="journal article" date="2014" name="Int. J. Syst. Evol. Microbiol.">
        <title>Complete genome sequence of Corynebacterium casei LMG S-19264T (=DSM 44701T), isolated from a smear-ripened cheese.</title>
        <authorList>
            <consortium name="US DOE Joint Genome Institute (JGI-PGF)"/>
            <person name="Walter F."/>
            <person name="Albersmeier A."/>
            <person name="Kalinowski J."/>
            <person name="Ruckert C."/>
        </authorList>
    </citation>
    <scope>NUCLEOTIDE SEQUENCE</scope>
    <source>
        <strain evidence="7">CGMCC 4.7679</strain>
    </source>
</reference>
<feature type="transmembrane region" description="Helical" evidence="6">
    <location>
        <begin position="216"/>
        <end position="236"/>
    </location>
</feature>
<keyword evidence="3 6" id="KW-0812">Transmembrane</keyword>
<gene>
    <name evidence="7" type="ORF">GCM10017566_02340</name>
</gene>
<evidence type="ECO:0008006" key="9">
    <source>
        <dbReference type="Google" id="ProtNLM"/>
    </source>
</evidence>
<evidence type="ECO:0000256" key="1">
    <source>
        <dbReference type="ARBA" id="ARBA00004651"/>
    </source>
</evidence>
<keyword evidence="4 6" id="KW-1133">Transmembrane helix</keyword>
<keyword evidence="2" id="KW-1003">Cell membrane</keyword>
<feature type="transmembrane region" description="Helical" evidence="6">
    <location>
        <begin position="80"/>
        <end position="98"/>
    </location>
</feature>
<feature type="transmembrane region" description="Helical" evidence="6">
    <location>
        <begin position="151"/>
        <end position="171"/>
    </location>
</feature>
<dbReference type="Proteomes" id="UP000658656">
    <property type="component" value="Unassembled WGS sequence"/>
</dbReference>
<feature type="transmembrane region" description="Helical" evidence="6">
    <location>
        <begin position="37"/>
        <end position="60"/>
    </location>
</feature>
<dbReference type="Pfam" id="PF03706">
    <property type="entry name" value="LPG_synthase_TM"/>
    <property type="match status" value="1"/>
</dbReference>
<dbReference type="GO" id="GO:0005886">
    <property type="term" value="C:plasma membrane"/>
    <property type="evidence" value="ECO:0007669"/>
    <property type="project" value="UniProtKB-SubCell"/>
</dbReference>
<sequence>MFGKLWPWLRLTLAAALLGVLVWRLGTGAFLAGLRAVGVPAVLVALGIGLFTTVCSAWRWCLVARRLGLPLRLNTAVPDYYRALLLNAVLPAGVLGDVHRAVRHGHQSGHVGRGMRAVFLERLAGQVVLLAAAAGVLLFDPGPATTLVSGRMLLLGGGVVALGVAGFLAWAHWRGRMPGVRAAGAAVLEPGVALLSAVTLAGHVGLYLVAARAAGVTAPVAQLVPLIVLALLVMAVPVNIGGYGPREAFSAVAFGAAGLGAAAGVTTAVVYGVLTLVAALPGAVVLFRRGSGQQRQVLAERLDERREHVAALLRGRERRASEHTGLRVALQAHRQQVPTVVGD</sequence>
<evidence type="ECO:0000313" key="7">
    <source>
        <dbReference type="EMBL" id="GHF33239.1"/>
    </source>
</evidence>
<evidence type="ECO:0000313" key="8">
    <source>
        <dbReference type="Proteomes" id="UP000658656"/>
    </source>
</evidence>
<feature type="transmembrane region" description="Helical" evidence="6">
    <location>
        <begin position="271"/>
        <end position="287"/>
    </location>
</feature>
<evidence type="ECO:0000256" key="3">
    <source>
        <dbReference type="ARBA" id="ARBA00022692"/>
    </source>
</evidence>
<feature type="transmembrane region" description="Helical" evidence="6">
    <location>
        <begin position="119"/>
        <end position="139"/>
    </location>
</feature>
<dbReference type="AlphaFoldDB" id="A0A8H9M7F0"/>
<evidence type="ECO:0000256" key="4">
    <source>
        <dbReference type="ARBA" id="ARBA00022989"/>
    </source>
</evidence>
<dbReference type="PANTHER" id="PTHR40277:SF1">
    <property type="entry name" value="BLL5419 PROTEIN"/>
    <property type="match status" value="1"/>
</dbReference>
<protein>
    <recommendedName>
        <fullName evidence="9">Flippase-like domain-containing protein</fullName>
    </recommendedName>
</protein>
<name>A0A8H9M7F0_9PSEU</name>
<keyword evidence="8" id="KW-1185">Reference proteome</keyword>
<dbReference type="EMBL" id="BNAV01000001">
    <property type="protein sequence ID" value="GHF33239.1"/>
    <property type="molecule type" value="Genomic_DNA"/>
</dbReference>
<feature type="transmembrane region" description="Helical" evidence="6">
    <location>
        <begin position="192"/>
        <end position="210"/>
    </location>
</feature>
<feature type="transmembrane region" description="Helical" evidence="6">
    <location>
        <begin position="6"/>
        <end position="25"/>
    </location>
</feature>